<keyword evidence="3" id="KW-0479">Metal-binding</keyword>
<evidence type="ECO:0000259" key="9">
    <source>
        <dbReference type="PROSITE" id="PS51819"/>
    </source>
</evidence>
<dbReference type="Pfam" id="PF22632">
    <property type="entry name" value="BphC_D1"/>
    <property type="match status" value="1"/>
</dbReference>
<feature type="domain" description="VOC" evidence="9">
    <location>
        <begin position="149"/>
        <end position="273"/>
    </location>
</feature>
<evidence type="ECO:0000256" key="7">
    <source>
        <dbReference type="ARBA" id="ARBA00023004"/>
    </source>
</evidence>
<name>A0A7W2YIE3_9GAMM</name>
<dbReference type="PANTHER" id="PTHR21366:SF14">
    <property type="entry name" value="GLYOXALASE DOMAIN-CONTAINING PROTEIN 5"/>
    <property type="match status" value="1"/>
</dbReference>
<dbReference type="Pfam" id="PF00903">
    <property type="entry name" value="Glyoxalase"/>
    <property type="match status" value="1"/>
</dbReference>
<protein>
    <submittedName>
        <fullName evidence="10">VOC family protein</fullName>
    </submittedName>
</protein>
<dbReference type="GO" id="GO:0008198">
    <property type="term" value="F:ferrous iron binding"/>
    <property type="evidence" value="ECO:0007669"/>
    <property type="project" value="InterPro"/>
</dbReference>
<dbReference type="SUPFAM" id="SSF54593">
    <property type="entry name" value="Glyoxalase/Bleomycin resistance protein/Dihydroxybiphenyl dioxygenase"/>
    <property type="match status" value="2"/>
</dbReference>
<dbReference type="InterPro" id="IPR000486">
    <property type="entry name" value="Xdiol_ring_cleave_dOase_1/2"/>
</dbReference>
<evidence type="ECO:0000313" key="11">
    <source>
        <dbReference type="Proteomes" id="UP000539350"/>
    </source>
</evidence>
<accession>A0A7W2YIE3</accession>
<dbReference type="PROSITE" id="PS51819">
    <property type="entry name" value="VOC"/>
    <property type="match status" value="2"/>
</dbReference>
<gene>
    <name evidence="10" type="ORF">H2508_02360</name>
</gene>
<evidence type="ECO:0000256" key="3">
    <source>
        <dbReference type="ARBA" id="ARBA00022723"/>
    </source>
</evidence>
<organism evidence="10 11">
    <name type="scientific">Sediminihaliea albiluteola</name>
    <dbReference type="NCBI Taxonomy" id="2758564"/>
    <lineage>
        <taxon>Bacteria</taxon>
        <taxon>Pseudomonadati</taxon>
        <taxon>Pseudomonadota</taxon>
        <taxon>Gammaproteobacteria</taxon>
        <taxon>Cellvibrionales</taxon>
        <taxon>Halieaceae</taxon>
        <taxon>Sediminihaliea</taxon>
    </lineage>
</organism>
<dbReference type="RefSeq" id="WP_182168791.1">
    <property type="nucleotide sequence ID" value="NZ_JACFXU010000013.1"/>
</dbReference>
<dbReference type="GO" id="GO:0051213">
    <property type="term" value="F:dioxygenase activity"/>
    <property type="evidence" value="ECO:0007669"/>
    <property type="project" value="UniProtKB-KW"/>
</dbReference>
<dbReference type="InterPro" id="IPR050383">
    <property type="entry name" value="GlyoxalaseI/FosfomycinResist"/>
</dbReference>
<comment type="caution">
    <text evidence="10">The sequence shown here is derived from an EMBL/GenBank/DDBJ whole genome shotgun (WGS) entry which is preliminary data.</text>
</comment>
<dbReference type="EMBL" id="JACFXU010000013">
    <property type="protein sequence ID" value="MBA6411952.1"/>
    <property type="molecule type" value="Genomic_DNA"/>
</dbReference>
<evidence type="ECO:0000313" key="10">
    <source>
        <dbReference type="EMBL" id="MBA6411952.1"/>
    </source>
</evidence>
<reference evidence="10 11" key="1">
    <citation type="submission" date="2020-07" db="EMBL/GenBank/DDBJ databases">
        <title>Halieaceae bacterium, F7430, whole genome shotgun sequencing project.</title>
        <authorList>
            <person name="Jiang S."/>
            <person name="Liu Z.W."/>
            <person name="Du Z.J."/>
        </authorList>
    </citation>
    <scope>NUCLEOTIDE SEQUENCE [LARGE SCALE GENOMIC DNA]</scope>
    <source>
        <strain evidence="10 11">F7430</strain>
    </source>
</reference>
<dbReference type="CDD" id="cd07252">
    <property type="entry name" value="BphC1-RGP6_N_like"/>
    <property type="match status" value="1"/>
</dbReference>
<evidence type="ECO:0000256" key="5">
    <source>
        <dbReference type="ARBA" id="ARBA00022964"/>
    </source>
</evidence>
<evidence type="ECO:0000256" key="1">
    <source>
        <dbReference type="ARBA" id="ARBA00001954"/>
    </source>
</evidence>
<dbReference type="PANTHER" id="PTHR21366">
    <property type="entry name" value="GLYOXALASE FAMILY PROTEIN"/>
    <property type="match status" value="1"/>
</dbReference>
<dbReference type="PROSITE" id="PS00082">
    <property type="entry name" value="EXTRADIOL_DIOXYGENAS"/>
    <property type="match status" value="1"/>
</dbReference>
<keyword evidence="6 8" id="KW-0560">Oxidoreductase</keyword>
<dbReference type="Gene3D" id="3.10.180.10">
    <property type="entry name" value="2,3-Dihydroxybiphenyl 1,2-Dioxygenase, domain 1"/>
    <property type="match status" value="2"/>
</dbReference>
<dbReference type="AlphaFoldDB" id="A0A7W2YIE3"/>
<dbReference type="InterPro" id="IPR037523">
    <property type="entry name" value="VOC_core"/>
</dbReference>
<evidence type="ECO:0000256" key="2">
    <source>
        <dbReference type="ARBA" id="ARBA00008784"/>
    </source>
</evidence>
<keyword evidence="5 8" id="KW-0223">Dioxygenase</keyword>
<keyword evidence="4 8" id="KW-0058">Aromatic hydrocarbons catabolism</keyword>
<comment type="cofactor">
    <cofactor evidence="1 8">
        <name>Fe(2+)</name>
        <dbReference type="ChEBI" id="CHEBI:29033"/>
    </cofactor>
</comment>
<feature type="domain" description="VOC" evidence="9">
    <location>
        <begin position="5"/>
        <end position="121"/>
    </location>
</feature>
<dbReference type="Proteomes" id="UP000539350">
    <property type="component" value="Unassembled WGS sequence"/>
</dbReference>
<comment type="similarity">
    <text evidence="2 8">Belongs to the extradiol ring-cleavage dioxygenase family.</text>
</comment>
<evidence type="ECO:0000256" key="6">
    <source>
        <dbReference type="ARBA" id="ARBA00023002"/>
    </source>
</evidence>
<evidence type="ECO:0000256" key="8">
    <source>
        <dbReference type="RuleBase" id="RU000683"/>
    </source>
</evidence>
<dbReference type="InterPro" id="IPR029068">
    <property type="entry name" value="Glyas_Bleomycin-R_OHBP_Dase"/>
</dbReference>
<sequence length="301" mass="32611">MALASIGYLRIGSTDVDAWMSFGTDVLGLMDAEQSDLEGVRYLRMDRHPFRFAIEPCAEDKLLSCGLEYRNAADWQAACDALRKAGHTLTAGDATEAARLCVSDFVTVSDPAGNVLELYYGRRLDYKPLISPTGVSAFVTGDEYTGDMGFGHAVIPAPDIEASIAFYTELIGLGISDDLYPPMPEGAPESRVVFMHADNPRQHSLALYNQPTPSGVVHMMVEVSTLDEVGRGLDLAKAAGHPVIASLGRHVNDNMCSFYVLAPGGIAVEYGYDGLLVDWETYTPTVSTEGDLWGHEYNFPG</sequence>
<keyword evidence="7 8" id="KW-0408">Iron</keyword>
<proteinExistence type="inferred from homology"/>
<keyword evidence="11" id="KW-1185">Reference proteome</keyword>
<dbReference type="InterPro" id="IPR004360">
    <property type="entry name" value="Glyas_Fos-R_dOase_dom"/>
</dbReference>
<evidence type="ECO:0000256" key="4">
    <source>
        <dbReference type="ARBA" id="ARBA00022797"/>
    </source>
</evidence>